<dbReference type="AlphaFoldDB" id="A0A2N9LMA1"/>
<dbReference type="Proteomes" id="UP000239735">
    <property type="component" value="Unassembled WGS sequence"/>
</dbReference>
<proteinExistence type="predicted"/>
<dbReference type="EMBL" id="OKRB01000103">
    <property type="protein sequence ID" value="SPE24379.1"/>
    <property type="molecule type" value="Genomic_DNA"/>
</dbReference>
<gene>
    <name evidence="1" type="ORF">SBA5_450037</name>
</gene>
<reference evidence="2" key="1">
    <citation type="submission" date="2018-02" db="EMBL/GenBank/DDBJ databases">
        <authorList>
            <person name="Hausmann B."/>
        </authorList>
    </citation>
    <scope>NUCLEOTIDE SEQUENCE [LARGE SCALE GENOMIC DNA]</scope>
    <source>
        <strain evidence="2">Peat soil MAG SbA5</strain>
    </source>
</reference>
<evidence type="ECO:0000313" key="2">
    <source>
        <dbReference type="Proteomes" id="UP000239735"/>
    </source>
</evidence>
<protein>
    <submittedName>
        <fullName evidence="1">Uncharacterized protein</fullName>
    </submittedName>
</protein>
<organism evidence="1 2">
    <name type="scientific">Candidatus Sulfuritelmatomonas gaucii</name>
    <dbReference type="NCBI Taxonomy" id="2043161"/>
    <lineage>
        <taxon>Bacteria</taxon>
        <taxon>Pseudomonadati</taxon>
        <taxon>Acidobacteriota</taxon>
        <taxon>Terriglobia</taxon>
        <taxon>Terriglobales</taxon>
        <taxon>Acidobacteriaceae</taxon>
        <taxon>Candidatus Sulfuritelmatomonas</taxon>
    </lineage>
</organism>
<name>A0A2N9LMA1_9BACT</name>
<evidence type="ECO:0000313" key="1">
    <source>
        <dbReference type="EMBL" id="SPE24379.1"/>
    </source>
</evidence>
<accession>A0A2N9LMA1</accession>
<sequence>MNPGEWDSYSPLDFRKILLRRAGFAPHCPQAQTSVSLGSEAFNVKRDEPGASTHSQTGPMTAVRALLRKAAELVA</sequence>